<reference evidence="1 2" key="1">
    <citation type="submission" date="2015-05" db="EMBL/GenBank/DDBJ databases">
        <title>Evolution of Trichinella species and genotypes.</title>
        <authorList>
            <person name="Korhonen P.K."/>
            <person name="Edoardo P."/>
            <person name="Giuseppe L.R."/>
            <person name="Gasser R.B."/>
        </authorList>
    </citation>
    <scope>NUCLEOTIDE SEQUENCE [LARGE SCALE GENOMIC DNA]</scope>
    <source>
        <strain evidence="1">ISS10</strain>
    </source>
</reference>
<organism evidence="1 2">
    <name type="scientific">Trichinella nativa</name>
    <dbReference type="NCBI Taxonomy" id="6335"/>
    <lineage>
        <taxon>Eukaryota</taxon>
        <taxon>Metazoa</taxon>
        <taxon>Ecdysozoa</taxon>
        <taxon>Nematoda</taxon>
        <taxon>Enoplea</taxon>
        <taxon>Dorylaimia</taxon>
        <taxon>Trichinellida</taxon>
        <taxon>Trichinellidae</taxon>
        <taxon>Trichinella</taxon>
    </lineage>
</organism>
<gene>
    <name evidence="1" type="ORF">T02_16282</name>
</gene>
<evidence type="ECO:0000313" key="2">
    <source>
        <dbReference type="Proteomes" id="UP000054721"/>
    </source>
</evidence>
<dbReference type="Proteomes" id="UP000054721">
    <property type="component" value="Unassembled WGS sequence"/>
</dbReference>
<evidence type="ECO:0000313" key="1">
    <source>
        <dbReference type="EMBL" id="KRZ50436.1"/>
    </source>
</evidence>
<accession>A0A0V1KT40</accession>
<keyword evidence="2" id="KW-1185">Reference proteome</keyword>
<sequence length="106" mass="12142">MEKFEVLLNDQIYQCRRNRRTQTLKQASITLTNTENNESNINNNLTMMRCNTLKCWSKRISQTNCTTVAAFSSCIKIDTLGLNGVYVSITNCAYVYCSYVRNHAIA</sequence>
<proteinExistence type="predicted"/>
<dbReference type="EMBL" id="JYDW01000264">
    <property type="protein sequence ID" value="KRZ50436.1"/>
    <property type="molecule type" value="Genomic_DNA"/>
</dbReference>
<protein>
    <submittedName>
        <fullName evidence="1">Uncharacterized protein</fullName>
    </submittedName>
</protein>
<name>A0A0V1KT40_9BILA</name>
<dbReference type="AlphaFoldDB" id="A0A0V1KT40"/>
<comment type="caution">
    <text evidence="1">The sequence shown here is derived from an EMBL/GenBank/DDBJ whole genome shotgun (WGS) entry which is preliminary data.</text>
</comment>